<dbReference type="InterPro" id="IPR001226">
    <property type="entry name" value="Flavodoxin_CS"/>
</dbReference>
<evidence type="ECO:0000313" key="6">
    <source>
        <dbReference type="EMBL" id="SFI92233.1"/>
    </source>
</evidence>
<protein>
    <submittedName>
        <fullName evidence="6">4Fe-4S binding domain-containing protein</fullName>
    </submittedName>
</protein>
<dbReference type="GO" id="GO:0046872">
    <property type="term" value="F:metal ion binding"/>
    <property type="evidence" value="ECO:0007669"/>
    <property type="project" value="UniProtKB-KW"/>
</dbReference>
<dbReference type="InterPro" id="IPR017900">
    <property type="entry name" value="4Fe4S_Fe_S_CS"/>
</dbReference>
<dbReference type="OrthoDB" id="9761899at2"/>
<feature type="domain" description="4Fe-4S ferredoxin-type" evidence="5">
    <location>
        <begin position="182"/>
        <end position="211"/>
    </location>
</feature>
<keyword evidence="7" id="KW-1185">Reference proteome</keyword>
<comment type="cofactor">
    <cofactor evidence="1">
        <name>FMN</name>
        <dbReference type="ChEBI" id="CHEBI:58210"/>
    </cofactor>
</comment>
<dbReference type="EMBL" id="FORI01000008">
    <property type="protein sequence ID" value="SFI92233.1"/>
    <property type="molecule type" value="Genomic_DNA"/>
</dbReference>
<dbReference type="PROSITE" id="PS00198">
    <property type="entry name" value="4FE4S_FER_1"/>
    <property type="match status" value="2"/>
</dbReference>
<gene>
    <name evidence="6" type="ORF">SAMN04487775_10860</name>
</gene>
<dbReference type="Gene3D" id="3.40.50.360">
    <property type="match status" value="1"/>
</dbReference>
<dbReference type="SUPFAM" id="SSF54862">
    <property type="entry name" value="4Fe-4S ferredoxins"/>
    <property type="match status" value="1"/>
</dbReference>
<keyword evidence="2" id="KW-0479">Metal-binding</keyword>
<dbReference type="GO" id="GO:0051536">
    <property type="term" value="F:iron-sulfur cluster binding"/>
    <property type="evidence" value="ECO:0007669"/>
    <property type="project" value="UniProtKB-KW"/>
</dbReference>
<dbReference type="InterPro" id="IPR029039">
    <property type="entry name" value="Flavoprotein-like_sf"/>
</dbReference>
<evidence type="ECO:0000259" key="5">
    <source>
        <dbReference type="PROSITE" id="PS51379"/>
    </source>
</evidence>
<proteinExistence type="predicted"/>
<evidence type="ECO:0000313" key="7">
    <source>
        <dbReference type="Proteomes" id="UP000182737"/>
    </source>
</evidence>
<dbReference type="Gene3D" id="3.30.70.20">
    <property type="match status" value="1"/>
</dbReference>
<dbReference type="PROSITE" id="PS00201">
    <property type="entry name" value="FLAVODOXIN"/>
    <property type="match status" value="1"/>
</dbReference>
<dbReference type="InterPro" id="IPR017896">
    <property type="entry name" value="4Fe4S_Fe-S-bd"/>
</dbReference>
<keyword evidence="4" id="KW-0411">Iron-sulfur</keyword>
<evidence type="ECO:0000256" key="2">
    <source>
        <dbReference type="ARBA" id="ARBA00022723"/>
    </source>
</evidence>
<feature type="domain" description="4Fe-4S ferredoxin-type" evidence="5">
    <location>
        <begin position="217"/>
        <end position="239"/>
    </location>
</feature>
<dbReference type="Pfam" id="PF00037">
    <property type="entry name" value="Fer4"/>
    <property type="match status" value="1"/>
</dbReference>
<reference evidence="7" key="1">
    <citation type="submission" date="2016-10" db="EMBL/GenBank/DDBJ databases">
        <authorList>
            <person name="Varghese N."/>
            <person name="Submissions S."/>
        </authorList>
    </citation>
    <scope>NUCLEOTIDE SEQUENCE [LARGE SCALE GENOMIC DNA]</scope>
    <source>
        <strain evidence="7">XBD1002</strain>
    </source>
</reference>
<name>A0A1I3M5K2_9SPIR</name>
<dbReference type="Pfam" id="PF00258">
    <property type="entry name" value="Flavodoxin_1"/>
    <property type="match status" value="1"/>
</dbReference>
<evidence type="ECO:0000256" key="4">
    <source>
        <dbReference type="ARBA" id="ARBA00023014"/>
    </source>
</evidence>
<dbReference type="PROSITE" id="PS51379">
    <property type="entry name" value="4FE4S_FER_2"/>
    <property type="match status" value="2"/>
</dbReference>
<organism evidence="6 7">
    <name type="scientific">Treponema bryantii</name>
    <dbReference type="NCBI Taxonomy" id="163"/>
    <lineage>
        <taxon>Bacteria</taxon>
        <taxon>Pseudomonadati</taxon>
        <taxon>Spirochaetota</taxon>
        <taxon>Spirochaetia</taxon>
        <taxon>Spirochaetales</taxon>
        <taxon>Treponemataceae</taxon>
        <taxon>Treponema</taxon>
    </lineage>
</organism>
<accession>A0A1I3M5K2</accession>
<sequence>MVLYFSATGNTEYAAKEIAKIVGDESLNLLQKIRTSDYSEIHSEKPFVICAPIYVCEMPYFMSRFLKRVKLTGAREVYFVFTSGGYSGCASVLAHSLCRKKGLIYKGSADIIMPRNYIASDMYPMQDTPTIRAKIEGAKKLIEQTAAIIKEGGKLKSRHVFLFETLIIVPFVPVWIKLKLTTKAFYVKDSCLGCGKCAKVCPLNNINIVENKPEWGKKCTHCMACICNCPKDSIEYGTITVGKERYLFKKFI</sequence>
<dbReference type="GO" id="GO:0009055">
    <property type="term" value="F:electron transfer activity"/>
    <property type="evidence" value="ECO:0007669"/>
    <property type="project" value="InterPro"/>
</dbReference>
<evidence type="ECO:0000256" key="1">
    <source>
        <dbReference type="ARBA" id="ARBA00001917"/>
    </source>
</evidence>
<dbReference type="InterPro" id="IPR008254">
    <property type="entry name" value="Flavodoxin/NO_synth"/>
</dbReference>
<dbReference type="NCBIfam" id="NF038196">
    <property type="entry name" value="ferrodoxin_EFR1"/>
    <property type="match status" value="1"/>
</dbReference>
<keyword evidence="3" id="KW-0408">Iron</keyword>
<dbReference type="AlphaFoldDB" id="A0A1I3M5K2"/>
<dbReference type="GO" id="GO:0010181">
    <property type="term" value="F:FMN binding"/>
    <property type="evidence" value="ECO:0007669"/>
    <property type="project" value="InterPro"/>
</dbReference>
<dbReference type="SUPFAM" id="SSF52218">
    <property type="entry name" value="Flavoproteins"/>
    <property type="match status" value="1"/>
</dbReference>
<dbReference type="RefSeq" id="WP_074932654.1">
    <property type="nucleotide sequence ID" value="NZ_FORI01000008.1"/>
</dbReference>
<dbReference type="InterPro" id="IPR047964">
    <property type="entry name" value="EFR1-like"/>
</dbReference>
<evidence type="ECO:0000256" key="3">
    <source>
        <dbReference type="ARBA" id="ARBA00023004"/>
    </source>
</evidence>
<dbReference type="Proteomes" id="UP000182737">
    <property type="component" value="Unassembled WGS sequence"/>
</dbReference>